<dbReference type="InterPro" id="IPR001610">
    <property type="entry name" value="PAC"/>
</dbReference>
<feature type="domain" description="EAL" evidence="5">
    <location>
        <begin position="726"/>
        <end position="980"/>
    </location>
</feature>
<dbReference type="PROSITE" id="PS50112">
    <property type="entry name" value="PAS"/>
    <property type="match status" value="2"/>
</dbReference>
<keyword evidence="2" id="KW-0812">Transmembrane</keyword>
<dbReference type="CDD" id="cd00130">
    <property type="entry name" value="PAS"/>
    <property type="match status" value="2"/>
</dbReference>
<keyword evidence="2" id="KW-1133">Transmembrane helix</keyword>
<dbReference type="FunFam" id="3.30.70.270:FF:000001">
    <property type="entry name" value="Diguanylate cyclase domain protein"/>
    <property type="match status" value="1"/>
</dbReference>
<evidence type="ECO:0000256" key="2">
    <source>
        <dbReference type="SAM" id="Phobius"/>
    </source>
</evidence>
<dbReference type="GO" id="GO:0071732">
    <property type="term" value="P:cellular response to nitric oxide"/>
    <property type="evidence" value="ECO:0007669"/>
    <property type="project" value="UniProtKB-ARBA"/>
</dbReference>
<dbReference type="EC" id="2.7.7.65" evidence="7"/>
<dbReference type="InterPro" id="IPR035965">
    <property type="entry name" value="PAS-like_dom_sf"/>
</dbReference>
<evidence type="ECO:0000313" key="7">
    <source>
        <dbReference type="EMBL" id="CRH04952.1"/>
    </source>
</evidence>
<keyword evidence="7" id="KW-0378">Hydrolase</keyword>
<reference evidence="7" key="1">
    <citation type="submission" date="2015-04" db="EMBL/GenBank/DDBJ databases">
        <authorList>
            <person name="Syromyatnikov M.Y."/>
            <person name="Popov V.N."/>
        </authorList>
    </citation>
    <scope>NUCLEOTIDE SEQUENCE</scope>
    <source>
        <strain evidence="7">MO-1</strain>
    </source>
</reference>
<proteinExistence type="predicted"/>
<feature type="domain" description="PAS" evidence="3">
    <location>
        <begin position="329"/>
        <end position="374"/>
    </location>
</feature>
<dbReference type="SMART" id="SM00062">
    <property type="entry name" value="PBPb"/>
    <property type="match status" value="1"/>
</dbReference>
<dbReference type="SMART" id="SM00086">
    <property type="entry name" value="PAC"/>
    <property type="match status" value="2"/>
</dbReference>
<dbReference type="InterPro" id="IPR001638">
    <property type="entry name" value="Solute-binding_3/MltF_N"/>
</dbReference>
<evidence type="ECO:0000259" key="6">
    <source>
        <dbReference type="PROSITE" id="PS50887"/>
    </source>
</evidence>
<gene>
    <name evidence="7" type="ORF">MAGMO_0751</name>
</gene>
<dbReference type="FunFam" id="3.20.20.450:FF:000001">
    <property type="entry name" value="Cyclic di-GMP phosphodiesterase yahA"/>
    <property type="match status" value="1"/>
</dbReference>
<dbReference type="InterPro" id="IPR000700">
    <property type="entry name" value="PAS-assoc_C"/>
</dbReference>
<dbReference type="GO" id="GO:0052621">
    <property type="term" value="F:diguanylate cyclase activity"/>
    <property type="evidence" value="ECO:0007669"/>
    <property type="project" value="UniProtKB-EC"/>
</dbReference>
<dbReference type="NCBIfam" id="TIGR00229">
    <property type="entry name" value="sensory_box"/>
    <property type="match status" value="2"/>
</dbReference>
<dbReference type="InterPro" id="IPR000160">
    <property type="entry name" value="GGDEF_dom"/>
</dbReference>
<dbReference type="Pfam" id="PF00989">
    <property type="entry name" value="PAS"/>
    <property type="match status" value="1"/>
</dbReference>
<dbReference type="InterPro" id="IPR001633">
    <property type="entry name" value="EAL_dom"/>
</dbReference>
<dbReference type="Pfam" id="PF08447">
    <property type="entry name" value="PAS_3"/>
    <property type="match status" value="1"/>
</dbReference>
<dbReference type="Pfam" id="PF00497">
    <property type="entry name" value="SBP_bac_3"/>
    <property type="match status" value="1"/>
</dbReference>
<dbReference type="Gene3D" id="3.20.20.450">
    <property type="entry name" value="EAL domain"/>
    <property type="match status" value="1"/>
</dbReference>
<dbReference type="NCBIfam" id="TIGR00254">
    <property type="entry name" value="GGDEF"/>
    <property type="match status" value="1"/>
</dbReference>
<dbReference type="PROSITE" id="PS50887">
    <property type="entry name" value="GGDEF"/>
    <property type="match status" value="1"/>
</dbReference>
<keyword evidence="7" id="KW-0808">Transferase</keyword>
<evidence type="ECO:0000256" key="1">
    <source>
        <dbReference type="ARBA" id="ARBA00051114"/>
    </source>
</evidence>
<dbReference type="SUPFAM" id="SSF141868">
    <property type="entry name" value="EAL domain-like"/>
    <property type="match status" value="1"/>
</dbReference>
<dbReference type="CDD" id="cd01949">
    <property type="entry name" value="GGDEF"/>
    <property type="match status" value="1"/>
</dbReference>
<dbReference type="Gene3D" id="3.30.450.20">
    <property type="entry name" value="PAS domain"/>
    <property type="match status" value="2"/>
</dbReference>
<evidence type="ECO:0000259" key="4">
    <source>
        <dbReference type="PROSITE" id="PS50113"/>
    </source>
</evidence>
<evidence type="ECO:0000259" key="5">
    <source>
        <dbReference type="PROSITE" id="PS50883"/>
    </source>
</evidence>
<dbReference type="InterPro" id="IPR052155">
    <property type="entry name" value="Biofilm_reg_signaling"/>
</dbReference>
<dbReference type="Pfam" id="PF00990">
    <property type="entry name" value="GGDEF"/>
    <property type="match status" value="1"/>
</dbReference>
<dbReference type="SMART" id="SM00052">
    <property type="entry name" value="EAL"/>
    <property type="match status" value="1"/>
</dbReference>
<evidence type="ECO:0000259" key="3">
    <source>
        <dbReference type="PROSITE" id="PS50112"/>
    </source>
</evidence>
<feature type="domain" description="PAC" evidence="4">
    <location>
        <begin position="378"/>
        <end position="430"/>
    </location>
</feature>
<dbReference type="InterPro" id="IPR013655">
    <property type="entry name" value="PAS_fold_3"/>
</dbReference>
<dbReference type="InterPro" id="IPR000014">
    <property type="entry name" value="PAS"/>
</dbReference>
<dbReference type="PROSITE" id="PS50113">
    <property type="entry name" value="PAC"/>
    <property type="match status" value="2"/>
</dbReference>
<dbReference type="GO" id="GO:0006355">
    <property type="term" value="P:regulation of DNA-templated transcription"/>
    <property type="evidence" value="ECO:0007669"/>
    <property type="project" value="InterPro"/>
</dbReference>
<dbReference type="InterPro" id="IPR013767">
    <property type="entry name" value="PAS_fold"/>
</dbReference>
<dbReference type="SMART" id="SM00091">
    <property type="entry name" value="PAS"/>
    <property type="match status" value="2"/>
</dbReference>
<dbReference type="PANTHER" id="PTHR44757:SF2">
    <property type="entry name" value="BIOFILM ARCHITECTURE MAINTENANCE PROTEIN MBAA"/>
    <property type="match status" value="1"/>
</dbReference>
<dbReference type="SMART" id="SM00267">
    <property type="entry name" value="GGDEF"/>
    <property type="match status" value="1"/>
</dbReference>
<dbReference type="InterPro" id="IPR043128">
    <property type="entry name" value="Rev_trsase/Diguanyl_cyclase"/>
</dbReference>
<dbReference type="SUPFAM" id="SSF55785">
    <property type="entry name" value="PYP-like sensor domain (PAS domain)"/>
    <property type="match status" value="2"/>
</dbReference>
<sequence length="986" mass="111697">MLCALLIADRAYALNEIDLTPAEIEWLQNHPEIKMAVDIDWAPFEYVDPQSRYKGMAAEYIRLIEKRLDIAFQIDKKRKWPEMVKAVQNRDLDIFSCVVRTPQREAYALFTKPYLTFPMVIVTLEGQGFVDGIQDLIQHKHSVSVVKSYASHELLVQNFPQLNLHPTGNVKEGLEQVSSGQVYGFIGNLAVVSQVMRESGLTNLKISGQTPFRFELSMAVRNDWPELVPILQKAIDSITQEEQDEIFNKWIRVDYSQRVDYTIIFYTVTIGLLIFGFILYWNRKLKAEIMRRHVTELNLKRSKESLDKAQAIAHIGNWDWDIEHGSLAWSDEIYRIFGLSPQAFAATYEAFLESIHPDDRHLVKDAVAAALEDPNAEYEVEHRVVHPNGEERIVREIGHVLRNQHGQPIYMRGTVQDVTDFRSTEEKLILSKLVIENASEAILITDHQGQIIDVNPAYEQVTGYSADEVIGKNPNITQSGRHDASFYKTMWQTIRQTGKWEGEIWDRRKNGEVFPKWLTINTINNRRGKISHYMGIFTDISRQKSTEQTLEKLAFYDPLTSLPNRALFRDRLNHEMSLTSRTGGALSIFFIDLDRFKYVNDTFGHDVGDELLIEVSNRTVHCLRKSDTVCRLGGDEFTVILPDPGTAESVAQVARTIIESLQKPFQLKGHEVFIGASIGIAMFPTDGDNFEVLTKNADLAMYQAKEAGRGTSRFYTPEMNKKSELRLMLEADLRKALELKQFTLFYQPKIEVGSNSVAGMEALIRWIHPKKGMVSPVDFIPLAEETGLIIPLGAWILETACAQAKAWLDATGRELRVAVNLSAKQFQDPDLLENIQATLARTGLPVRLLELEITESVVMDDVESAIETIDAFKALGLYISIDDFGTGYSSLSYLKRFPLHSLKIDQSFVRDLTVDSDDAAIVESIISMAKAMGLAVIAEGVETDEQLGFLEQKKCGHIQGFFFSKPLPAEEFAAYVESCDPNCSTE</sequence>
<accession>A0A1S7LDG0</accession>
<dbReference type="SUPFAM" id="SSF53850">
    <property type="entry name" value="Periplasmic binding protein-like II"/>
    <property type="match status" value="1"/>
</dbReference>
<dbReference type="EC" id="3.1.4.52" evidence="7"/>
<dbReference type="InterPro" id="IPR035919">
    <property type="entry name" value="EAL_sf"/>
</dbReference>
<comment type="catalytic activity">
    <reaction evidence="1">
        <text>3',3'-c-di-GMP + H2O = 5'-phosphoguanylyl(3'-&gt;5')guanosine + H(+)</text>
        <dbReference type="Rhea" id="RHEA:24902"/>
        <dbReference type="ChEBI" id="CHEBI:15377"/>
        <dbReference type="ChEBI" id="CHEBI:15378"/>
        <dbReference type="ChEBI" id="CHEBI:58754"/>
        <dbReference type="ChEBI" id="CHEBI:58805"/>
        <dbReference type="EC" id="3.1.4.52"/>
    </reaction>
    <physiologicalReaction direction="left-to-right" evidence="1">
        <dbReference type="Rhea" id="RHEA:24903"/>
    </physiologicalReaction>
</comment>
<dbReference type="GO" id="GO:0071111">
    <property type="term" value="F:cyclic-guanylate-specific phosphodiesterase activity"/>
    <property type="evidence" value="ECO:0007669"/>
    <property type="project" value="UniProtKB-EC"/>
</dbReference>
<dbReference type="SUPFAM" id="SSF55073">
    <property type="entry name" value="Nucleotide cyclase"/>
    <property type="match status" value="1"/>
</dbReference>
<dbReference type="FunFam" id="3.30.450.20:FF:000088">
    <property type="entry name" value="Sensory transduction histidine kinase"/>
    <property type="match status" value="1"/>
</dbReference>
<dbReference type="Gene3D" id="2.10.70.100">
    <property type="match status" value="1"/>
</dbReference>
<dbReference type="EMBL" id="LO017727">
    <property type="protein sequence ID" value="CRH04952.1"/>
    <property type="molecule type" value="Genomic_DNA"/>
</dbReference>
<feature type="domain" description="PAC" evidence="4">
    <location>
        <begin position="500"/>
        <end position="552"/>
    </location>
</feature>
<organism evidence="7">
    <name type="scientific">Magnetococcus massalia (strain MO-1)</name>
    <dbReference type="NCBI Taxonomy" id="451514"/>
    <lineage>
        <taxon>Bacteria</taxon>
        <taxon>Pseudomonadati</taxon>
        <taxon>Pseudomonadota</taxon>
        <taxon>Magnetococcia</taxon>
        <taxon>Magnetococcales</taxon>
        <taxon>Magnetococcaceae</taxon>
        <taxon>Magnetococcus</taxon>
    </lineage>
</organism>
<dbReference type="CDD" id="cd01007">
    <property type="entry name" value="PBP2_BvgS_HisK_like"/>
    <property type="match status" value="1"/>
</dbReference>
<feature type="domain" description="GGDEF" evidence="6">
    <location>
        <begin position="584"/>
        <end position="717"/>
    </location>
</feature>
<dbReference type="AlphaFoldDB" id="A0A1S7LDG0"/>
<dbReference type="CDD" id="cd01948">
    <property type="entry name" value="EAL"/>
    <property type="match status" value="1"/>
</dbReference>
<protein>
    <submittedName>
        <fullName evidence="7">Putative diguanylate cyclase (GGDEF) /phosphodiesterase (EAL), with bacterial extracellular solute-binding domain and PAS sensor domains</fullName>
        <ecNumber evidence="7">2.7.7.65</ecNumber>
        <ecNumber evidence="7">3.1.4.52</ecNumber>
    </submittedName>
</protein>
<dbReference type="Gene3D" id="3.30.70.270">
    <property type="match status" value="1"/>
</dbReference>
<dbReference type="InterPro" id="IPR029787">
    <property type="entry name" value="Nucleotide_cyclase"/>
</dbReference>
<feature type="transmembrane region" description="Helical" evidence="2">
    <location>
        <begin position="263"/>
        <end position="282"/>
    </location>
</feature>
<feature type="domain" description="PAS" evidence="3">
    <location>
        <begin position="434"/>
        <end position="473"/>
    </location>
</feature>
<keyword evidence="7" id="KW-0548">Nucleotidyltransferase</keyword>
<name>A0A1S7LDG0_MAGMO</name>
<dbReference type="PANTHER" id="PTHR44757">
    <property type="entry name" value="DIGUANYLATE CYCLASE DGCP"/>
    <property type="match status" value="1"/>
</dbReference>
<dbReference type="Gene3D" id="3.40.190.10">
    <property type="entry name" value="Periplasmic binding protein-like II"/>
    <property type="match status" value="2"/>
</dbReference>
<dbReference type="PROSITE" id="PS50883">
    <property type="entry name" value="EAL"/>
    <property type="match status" value="1"/>
</dbReference>
<dbReference type="Pfam" id="PF00563">
    <property type="entry name" value="EAL"/>
    <property type="match status" value="1"/>
</dbReference>
<keyword evidence="2" id="KW-0472">Membrane</keyword>